<dbReference type="SUPFAM" id="SSF56672">
    <property type="entry name" value="DNA/RNA polymerases"/>
    <property type="match status" value="1"/>
</dbReference>
<dbReference type="InterPro" id="IPR023211">
    <property type="entry name" value="DNA_pol_palm_dom_sf"/>
</dbReference>
<dbReference type="InterPro" id="IPR043502">
    <property type="entry name" value="DNA/RNA_pol_sf"/>
</dbReference>
<dbReference type="Proteomes" id="UP000008281">
    <property type="component" value="Unassembled WGS sequence"/>
</dbReference>
<dbReference type="HOGENOM" id="CLU_1103656_0_0_1"/>
<dbReference type="OrthoDB" id="10659200at2759"/>
<gene>
    <name evidence="1" type="ORF">CRE_26810</name>
</gene>
<evidence type="ECO:0008006" key="3">
    <source>
        <dbReference type="Google" id="ProtNLM"/>
    </source>
</evidence>
<keyword evidence="2" id="KW-1185">Reference proteome</keyword>
<dbReference type="AlphaFoldDB" id="E3NGC8"/>
<evidence type="ECO:0000313" key="2">
    <source>
        <dbReference type="Proteomes" id="UP000008281"/>
    </source>
</evidence>
<name>E3NGC8_CAERE</name>
<evidence type="ECO:0000313" key="1">
    <source>
        <dbReference type="EMBL" id="EFO97036.1"/>
    </source>
</evidence>
<reference evidence="1" key="1">
    <citation type="submission" date="2007-07" db="EMBL/GenBank/DDBJ databases">
        <title>PCAP assembly of the Caenorhabditis remanei genome.</title>
        <authorList>
            <consortium name="The Caenorhabditis remanei Sequencing Consortium"/>
            <person name="Wilson R.K."/>
        </authorList>
    </citation>
    <scope>NUCLEOTIDE SEQUENCE [LARGE SCALE GENOMIC DNA]</scope>
    <source>
        <strain evidence="1">PB4641</strain>
    </source>
</reference>
<protein>
    <recommendedName>
        <fullName evidence="3">DNA-directed DNA polymerase</fullName>
    </recommendedName>
</protein>
<sequence length="252" mass="29000">MGNGEDKISLKASLLIGGRHQIDYLLSSSASTSAMHIAAMTTSHARLHLYRLMEKVGPDNLVYTDTDSLIYTVADGEVLKGRFGQIFGRPDQRIERQNEGISLKAKGFTMTSVANKIVTFDNMKTMVEEVLKEVTPRTIQKVPQFTMRRDREHNVYARDIEKQMKKKHIDPKHCGSTEYNFDVDSKICIWYYDTFESAPDSMKNQKDIILREGLPNLDELMKYKKYQDMVVIDDLMTKIDQKSGMEWLITMI</sequence>
<proteinExistence type="predicted"/>
<dbReference type="Gene3D" id="3.90.1600.10">
    <property type="entry name" value="Palm domain of DNA polymerase"/>
    <property type="match status" value="1"/>
</dbReference>
<organism evidence="2">
    <name type="scientific">Caenorhabditis remanei</name>
    <name type="common">Caenorhabditis vulgaris</name>
    <dbReference type="NCBI Taxonomy" id="31234"/>
    <lineage>
        <taxon>Eukaryota</taxon>
        <taxon>Metazoa</taxon>
        <taxon>Ecdysozoa</taxon>
        <taxon>Nematoda</taxon>
        <taxon>Chromadorea</taxon>
        <taxon>Rhabditida</taxon>
        <taxon>Rhabditina</taxon>
        <taxon>Rhabditomorpha</taxon>
        <taxon>Rhabditoidea</taxon>
        <taxon>Rhabditidae</taxon>
        <taxon>Peloderinae</taxon>
        <taxon>Caenorhabditis</taxon>
    </lineage>
</organism>
<dbReference type="EMBL" id="DS268652">
    <property type="protein sequence ID" value="EFO97036.1"/>
    <property type="molecule type" value="Genomic_DNA"/>
</dbReference>
<accession>E3NGC8</accession>
<dbReference type="InParanoid" id="E3NGC8"/>